<keyword evidence="1" id="KW-0963">Cytoplasm</keyword>
<dbReference type="EMBL" id="CP114052">
    <property type="protein sequence ID" value="WAW15212.1"/>
    <property type="molecule type" value="Genomic_DNA"/>
</dbReference>
<dbReference type="InterPro" id="IPR028366">
    <property type="entry name" value="PhoU"/>
</dbReference>
<dbReference type="InterPro" id="IPR038078">
    <property type="entry name" value="PhoU-like_sf"/>
</dbReference>
<comment type="similarity">
    <text evidence="1">Belongs to the PhoU family.</text>
</comment>
<protein>
    <recommendedName>
        <fullName evidence="1">Phosphate-specific transport system accessory protein PhoU</fullName>
    </recommendedName>
</protein>
<organism evidence="3 4">
    <name type="scientific">Peptostreptococcus equinus</name>
    <dbReference type="NCBI Taxonomy" id="3003601"/>
    <lineage>
        <taxon>Bacteria</taxon>
        <taxon>Bacillati</taxon>
        <taxon>Bacillota</taxon>
        <taxon>Clostridia</taxon>
        <taxon>Peptostreptococcales</taxon>
        <taxon>Peptostreptococcaceae</taxon>
        <taxon>Peptostreptococcus</taxon>
    </lineage>
</organism>
<keyword evidence="1" id="KW-0592">Phosphate transport</keyword>
<dbReference type="NCBIfam" id="TIGR02135">
    <property type="entry name" value="phoU_full"/>
    <property type="match status" value="1"/>
</dbReference>
<evidence type="ECO:0000256" key="1">
    <source>
        <dbReference type="PIRNR" id="PIRNR003107"/>
    </source>
</evidence>
<reference evidence="3" key="1">
    <citation type="submission" date="2022-12" db="EMBL/GenBank/DDBJ databases">
        <title>Peptostreptococcus.</title>
        <authorList>
            <person name="Lee S.H."/>
        </authorList>
    </citation>
    <scope>NUCLEOTIDE SEQUENCE</scope>
    <source>
        <strain evidence="3">CBA3647</strain>
    </source>
</reference>
<sequence>MEQFVKKGRTILNAELVGMNHEVIKISQRVSLAILKVKSALINQDIDVALEVVNEDEEINNLCIELEKHAYRVIALQQPISADLRQIIAIIRLIPDLERIGDHAKSIAKVIPETNGLDVEESLEQMAEGLGLLKERLDRATEAFVDRDDSSAREIAAGDKDIDAVSRQILREVIREMKQDVDHIKKVSKLLLLAKSVERMGDYIVNICESTVFLSTGDIVELL</sequence>
<dbReference type="PANTHER" id="PTHR42930">
    <property type="entry name" value="PHOSPHATE-SPECIFIC TRANSPORT SYSTEM ACCESSORY PROTEIN PHOU"/>
    <property type="match status" value="1"/>
</dbReference>
<feature type="domain" description="PhoU" evidence="2">
    <location>
        <begin position="25"/>
        <end position="110"/>
    </location>
</feature>
<dbReference type="Pfam" id="PF01895">
    <property type="entry name" value="PhoU"/>
    <property type="match status" value="2"/>
</dbReference>
<evidence type="ECO:0000313" key="4">
    <source>
        <dbReference type="Proteomes" id="UP001164187"/>
    </source>
</evidence>
<evidence type="ECO:0000313" key="3">
    <source>
        <dbReference type="EMBL" id="WAW15212.1"/>
    </source>
</evidence>
<evidence type="ECO:0000259" key="2">
    <source>
        <dbReference type="Pfam" id="PF01895"/>
    </source>
</evidence>
<name>A0ABY7JTH3_9FIRM</name>
<dbReference type="PANTHER" id="PTHR42930:SF3">
    <property type="entry name" value="PHOSPHATE-SPECIFIC TRANSPORT SYSTEM ACCESSORY PROTEIN PHOU"/>
    <property type="match status" value="1"/>
</dbReference>
<dbReference type="RefSeq" id="WP_269311906.1">
    <property type="nucleotide sequence ID" value="NZ_CP114052.1"/>
</dbReference>
<gene>
    <name evidence="3" type="primary">phoU</name>
    <name evidence="3" type="ORF">O0R46_01820</name>
</gene>
<feature type="domain" description="PhoU" evidence="2">
    <location>
        <begin position="132"/>
        <end position="210"/>
    </location>
</feature>
<comment type="subunit">
    <text evidence="1">Homodimer.</text>
</comment>
<dbReference type="Gene3D" id="1.20.58.220">
    <property type="entry name" value="Phosphate transport system protein phou homolog 2, domain 2"/>
    <property type="match status" value="1"/>
</dbReference>
<dbReference type="InterPro" id="IPR026022">
    <property type="entry name" value="PhoU_dom"/>
</dbReference>
<keyword evidence="1" id="KW-0813">Transport</keyword>
<keyword evidence="4" id="KW-1185">Reference proteome</keyword>
<comment type="subcellular location">
    <subcellularLocation>
        <location evidence="1">Cytoplasm</location>
    </subcellularLocation>
</comment>
<accession>A0ABY7JTH3</accession>
<dbReference type="Proteomes" id="UP001164187">
    <property type="component" value="Chromosome"/>
</dbReference>
<dbReference type="PIRSF" id="PIRSF003107">
    <property type="entry name" value="PhoU"/>
    <property type="match status" value="1"/>
</dbReference>
<comment type="function">
    <text evidence="1">Plays a role in the regulation of phosphate uptake.</text>
</comment>
<dbReference type="SUPFAM" id="SSF109755">
    <property type="entry name" value="PhoU-like"/>
    <property type="match status" value="1"/>
</dbReference>
<proteinExistence type="inferred from homology"/>